<feature type="region of interest" description="Disordered" evidence="1">
    <location>
        <begin position="182"/>
        <end position="220"/>
    </location>
</feature>
<accession>A0A251XJI8</accession>
<sequence length="273" mass="28835">MVDVHLLLEVLARVGEVHAEELAVRALVREVGGGVHPDDGSAERHHHVLELGVAADDGLVRGQVTRLVVPLLHGDDRELGLVADDDLDVLRERRGSGVVEDDDAAAERRRGDDGVRGARGGPELGAADRDGDALLPRDVDGERLAEGRPGVGLGAVLGGSAVPMRASSRGIQETDVPAASELANGYREPSSGPAMRSSSRRTGVSFQTASRPVTASNASTSVDVKRSERVWMGTVAHPPSVCARLPCWSAGRGLLWWRVGSSSSRRILPCPSR</sequence>
<feature type="compositionally biased region" description="Basic and acidic residues" evidence="1">
    <location>
        <begin position="105"/>
        <end position="116"/>
    </location>
</feature>
<reference evidence="2 3" key="1">
    <citation type="submission" date="2016-08" db="EMBL/GenBank/DDBJ databases">
        <title>Genome sequence of Clavibacter michiganensis subsp. michiganensis strain CASJ007.</title>
        <authorList>
            <person name="Thapa S.P."/>
            <person name="Coaker G."/>
        </authorList>
    </citation>
    <scope>NUCLEOTIDE SEQUENCE [LARGE SCALE GENOMIC DNA]</scope>
    <source>
        <strain evidence="2">CASJ007</strain>
    </source>
</reference>
<organism evidence="2 3">
    <name type="scientific">Clavibacter michiganensis subsp. michiganensis</name>
    <dbReference type="NCBI Taxonomy" id="33013"/>
    <lineage>
        <taxon>Bacteria</taxon>
        <taxon>Bacillati</taxon>
        <taxon>Actinomycetota</taxon>
        <taxon>Actinomycetes</taxon>
        <taxon>Micrococcales</taxon>
        <taxon>Microbacteriaceae</taxon>
        <taxon>Clavibacter</taxon>
    </lineage>
</organism>
<evidence type="ECO:0000256" key="1">
    <source>
        <dbReference type="SAM" id="MobiDB-lite"/>
    </source>
</evidence>
<protein>
    <submittedName>
        <fullName evidence="2">Uncharacterized protein</fullName>
    </submittedName>
</protein>
<keyword evidence="3" id="KW-1185">Reference proteome</keyword>
<comment type="caution">
    <text evidence="2">The sequence shown here is derived from an EMBL/GenBank/DDBJ whole genome shotgun (WGS) entry which is preliminary data.</text>
</comment>
<evidence type="ECO:0000313" key="3">
    <source>
        <dbReference type="Proteomes" id="UP000195062"/>
    </source>
</evidence>
<dbReference type="AlphaFoldDB" id="A0A251XJI8"/>
<feature type="compositionally biased region" description="Polar residues" evidence="1">
    <location>
        <begin position="196"/>
        <end position="220"/>
    </location>
</feature>
<gene>
    <name evidence="2" type="ORF">CMMCAS07_12350</name>
</gene>
<name>A0A251XJI8_CLAMM</name>
<feature type="region of interest" description="Disordered" evidence="1">
    <location>
        <begin position="96"/>
        <end position="135"/>
    </location>
</feature>
<proteinExistence type="predicted"/>
<evidence type="ECO:0000313" key="2">
    <source>
        <dbReference type="EMBL" id="OUE02801.1"/>
    </source>
</evidence>
<feature type="compositionally biased region" description="Basic and acidic residues" evidence="1">
    <location>
        <begin position="126"/>
        <end position="135"/>
    </location>
</feature>
<dbReference type="Proteomes" id="UP000195062">
    <property type="component" value="Unassembled WGS sequence"/>
</dbReference>
<dbReference type="EMBL" id="MDHH01000002">
    <property type="protein sequence ID" value="OUE02801.1"/>
    <property type="molecule type" value="Genomic_DNA"/>
</dbReference>